<dbReference type="PANTHER" id="PTHR24221:SF632">
    <property type="entry name" value="ATP-DEPENDENT LIPID A-CORE FLIPPASE"/>
    <property type="match status" value="1"/>
</dbReference>
<sequence length="554" mass="59792">MLDRVTSRPFPLIKQAKGFSQAALASVVINILSLALPLTMLQIFDRILPNQSLGTATVLVVSVAIAILLETLLRFARSWVLAASASHFELSATINTSQALMDADYQQIEQLGTGRIFSGLSSIATVRDLYSGQAALAIMDFPFVVIFLVLVAYIGGVLVFIPLAVWLVVGLIVWLLGKKLYQVTNTVALSDSQRTRMLMHVLIGISTAKALALETKLASKYRELNHQRLAQQQQVDWLASRLQEIIQGASQGTTLLLVLVGCLAVLNGELTSGGLAACSILAGRAVAPLSAIISLRSRLVAAKSAMTSVDTIVNLPSSHFTGTHTYQAKLPAPFIKLCQLSAKRVCAHLDHVSLTIPANRLTVVRSDPLTHASLLLTTIGGLQKPCEGDIYFNEIPQYHHNQNEFSQSVLYVSSWPPLFDGSLIDNMTMFNPELAPEAMKLADDLGLTTTISRLNNGYQTPVGEGADTRLSQGAIKLIAMVRALVQKPSLLLLDEPLVSLDIDGQNRLVTLLKQMTPEMTIVASSHNPSLIVQCDAQIEIGSSGHAHLSQQEGA</sequence>
<dbReference type="Pfam" id="PF00664">
    <property type="entry name" value="ABC_membrane"/>
    <property type="match status" value="1"/>
</dbReference>
<proteinExistence type="predicted"/>
<dbReference type="GO" id="GO:0140359">
    <property type="term" value="F:ABC-type transporter activity"/>
    <property type="evidence" value="ECO:0007669"/>
    <property type="project" value="InterPro"/>
</dbReference>
<evidence type="ECO:0000259" key="7">
    <source>
        <dbReference type="PROSITE" id="PS50929"/>
    </source>
</evidence>
<dbReference type="AlphaFoldDB" id="A0A368NIE5"/>
<evidence type="ECO:0000256" key="4">
    <source>
        <dbReference type="ARBA" id="ARBA00023136"/>
    </source>
</evidence>
<dbReference type="RefSeq" id="WP_114338511.1">
    <property type="nucleotide sequence ID" value="NZ_QPID01000006.1"/>
</dbReference>
<comment type="caution">
    <text evidence="8">The sequence shown here is derived from an EMBL/GenBank/DDBJ whole genome shotgun (WGS) entry which is preliminary data.</text>
</comment>
<keyword evidence="4 5" id="KW-0472">Membrane</keyword>
<reference evidence="8 9" key="1">
    <citation type="submission" date="2018-07" db="EMBL/GenBank/DDBJ databases">
        <title>Corallincola holothuriorum sp. nov., a new facultative anaerobe isolated from sea cucumber Apostichopus japonicus.</title>
        <authorList>
            <person name="Xia H."/>
        </authorList>
    </citation>
    <scope>NUCLEOTIDE SEQUENCE [LARGE SCALE GENOMIC DNA]</scope>
    <source>
        <strain evidence="8 9">C4</strain>
    </source>
</reference>
<feature type="domain" description="ABC transporter" evidence="6">
    <location>
        <begin position="332"/>
        <end position="554"/>
    </location>
</feature>
<feature type="transmembrane region" description="Helical" evidence="5">
    <location>
        <begin position="21"/>
        <end position="44"/>
    </location>
</feature>
<dbReference type="InterPro" id="IPR011527">
    <property type="entry name" value="ABC1_TM_dom"/>
</dbReference>
<evidence type="ECO:0000256" key="3">
    <source>
        <dbReference type="ARBA" id="ARBA00022989"/>
    </source>
</evidence>
<keyword evidence="8" id="KW-0547">Nucleotide-binding</keyword>
<feature type="transmembrane region" description="Helical" evidence="5">
    <location>
        <begin position="56"/>
        <end position="76"/>
    </location>
</feature>
<evidence type="ECO:0000256" key="5">
    <source>
        <dbReference type="SAM" id="Phobius"/>
    </source>
</evidence>
<evidence type="ECO:0000313" key="8">
    <source>
        <dbReference type="EMBL" id="RCU49515.1"/>
    </source>
</evidence>
<dbReference type="GO" id="GO:0005886">
    <property type="term" value="C:plasma membrane"/>
    <property type="evidence" value="ECO:0007669"/>
    <property type="project" value="UniProtKB-SubCell"/>
</dbReference>
<protein>
    <submittedName>
        <fullName evidence="8">ATP-binding cassette domain-containing protein</fullName>
    </submittedName>
</protein>
<dbReference type="GO" id="GO:0016887">
    <property type="term" value="F:ATP hydrolysis activity"/>
    <property type="evidence" value="ECO:0007669"/>
    <property type="project" value="InterPro"/>
</dbReference>
<evidence type="ECO:0000259" key="6">
    <source>
        <dbReference type="PROSITE" id="PS50893"/>
    </source>
</evidence>
<dbReference type="GO" id="GO:0005524">
    <property type="term" value="F:ATP binding"/>
    <property type="evidence" value="ECO:0007669"/>
    <property type="project" value="UniProtKB-KW"/>
</dbReference>
<keyword evidence="3 5" id="KW-1133">Transmembrane helix</keyword>
<dbReference type="SUPFAM" id="SSF90123">
    <property type="entry name" value="ABC transporter transmembrane region"/>
    <property type="match status" value="1"/>
</dbReference>
<dbReference type="InterPro" id="IPR036640">
    <property type="entry name" value="ABC1_TM_sf"/>
</dbReference>
<organism evidence="8 9">
    <name type="scientific">Corallincola holothuriorum</name>
    <dbReference type="NCBI Taxonomy" id="2282215"/>
    <lineage>
        <taxon>Bacteria</taxon>
        <taxon>Pseudomonadati</taxon>
        <taxon>Pseudomonadota</taxon>
        <taxon>Gammaproteobacteria</taxon>
        <taxon>Alteromonadales</taxon>
        <taxon>Psychromonadaceae</taxon>
        <taxon>Corallincola</taxon>
    </lineage>
</organism>
<keyword evidence="2 5" id="KW-0812">Transmembrane</keyword>
<dbReference type="EMBL" id="QPID01000006">
    <property type="protein sequence ID" value="RCU49515.1"/>
    <property type="molecule type" value="Genomic_DNA"/>
</dbReference>
<dbReference type="PANTHER" id="PTHR24221">
    <property type="entry name" value="ATP-BINDING CASSETTE SUB-FAMILY B"/>
    <property type="match status" value="1"/>
</dbReference>
<gene>
    <name evidence="8" type="ORF">DU002_11395</name>
</gene>
<evidence type="ECO:0000256" key="1">
    <source>
        <dbReference type="ARBA" id="ARBA00004651"/>
    </source>
</evidence>
<dbReference type="InterPro" id="IPR039421">
    <property type="entry name" value="Type_1_exporter"/>
</dbReference>
<dbReference type="GO" id="GO:0034040">
    <property type="term" value="F:ATPase-coupled lipid transmembrane transporter activity"/>
    <property type="evidence" value="ECO:0007669"/>
    <property type="project" value="TreeGrafter"/>
</dbReference>
<dbReference type="Gene3D" id="3.40.50.300">
    <property type="entry name" value="P-loop containing nucleotide triphosphate hydrolases"/>
    <property type="match status" value="1"/>
</dbReference>
<dbReference type="Proteomes" id="UP000252558">
    <property type="component" value="Unassembled WGS sequence"/>
</dbReference>
<feature type="transmembrane region" description="Helical" evidence="5">
    <location>
        <begin position="144"/>
        <end position="177"/>
    </location>
</feature>
<name>A0A368NIE5_9GAMM</name>
<evidence type="ECO:0000256" key="2">
    <source>
        <dbReference type="ARBA" id="ARBA00022692"/>
    </source>
</evidence>
<dbReference type="OrthoDB" id="5288404at2"/>
<keyword evidence="8" id="KW-0067">ATP-binding</keyword>
<dbReference type="PROSITE" id="PS50929">
    <property type="entry name" value="ABC_TM1F"/>
    <property type="match status" value="1"/>
</dbReference>
<accession>A0A368NIE5</accession>
<dbReference type="SUPFAM" id="SSF52540">
    <property type="entry name" value="P-loop containing nucleoside triphosphate hydrolases"/>
    <property type="match status" value="1"/>
</dbReference>
<keyword evidence="9" id="KW-1185">Reference proteome</keyword>
<feature type="domain" description="ABC transmembrane type-1" evidence="7">
    <location>
        <begin position="22"/>
        <end position="301"/>
    </location>
</feature>
<comment type="subcellular location">
    <subcellularLocation>
        <location evidence="1">Cell membrane</location>
        <topology evidence="1">Multi-pass membrane protein</topology>
    </subcellularLocation>
</comment>
<dbReference type="InterPro" id="IPR027417">
    <property type="entry name" value="P-loop_NTPase"/>
</dbReference>
<dbReference type="Gene3D" id="1.20.1560.10">
    <property type="entry name" value="ABC transporter type 1, transmembrane domain"/>
    <property type="match status" value="1"/>
</dbReference>
<dbReference type="InterPro" id="IPR003439">
    <property type="entry name" value="ABC_transporter-like_ATP-bd"/>
</dbReference>
<dbReference type="PROSITE" id="PS50893">
    <property type="entry name" value="ABC_TRANSPORTER_2"/>
    <property type="match status" value="1"/>
</dbReference>
<evidence type="ECO:0000313" key="9">
    <source>
        <dbReference type="Proteomes" id="UP000252558"/>
    </source>
</evidence>
<dbReference type="Pfam" id="PF00005">
    <property type="entry name" value="ABC_tran"/>
    <property type="match status" value="1"/>
</dbReference>